<dbReference type="CDD" id="cd08493">
    <property type="entry name" value="PBP2_DppA_like"/>
    <property type="match status" value="1"/>
</dbReference>
<name>A0A2S2E1D3_9ALTE</name>
<evidence type="ECO:0000259" key="3">
    <source>
        <dbReference type="Pfam" id="PF00496"/>
    </source>
</evidence>
<feature type="domain" description="Solute-binding protein family 5" evidence="3">
    <location>
        <begin position="76"/>
        <end position="454"/>
    </location>
</feature>
<dbReference type="RefSeq" id="WP_109338991.1">
    <property type="nucleotide sequence ID" value="NZ_CP029347.1"/>
</dbReference>
<evidence type="ECO:0000256" key="2">
    <source>
        <dbReference type="ARBA" id="ARBA00022729"/>
    </source>
</evidence>
<dbReference type="PROSITE" id="PS01040">
    <property type="entry name" value="SBP_BACTERIAL_5"/>
    <property type="match status" value="1"/>
</dbReference>
<dbReference type="Gene3D" id="3.10.105.10">
    <property type="entry name" value="Dipeptide-binding Protein, Domain 3"/>
    <property type="match status" value="1"/>
</dbReference>
<dbReference type="PROSITE" id="PS51257">
    <property type="entry name" value="PROKAR_LIPOPROTEIN"/>
    <property type="match status" value="1"/>
</dbReference>
<sequence length="540" mass="61814">MSDYRLLLLLMPLLTFIAGCEQQSTRQLAQKGLVYCSEGNPATFNPQLDISGITVDATSHQLYNRLIRYNPETGQLEPELATSWLLRDDGVTYEFQLRKDVPFHSTPYFTPTRNFNVDDVIFTFDRWRMLSHNYHNVSGGSYPYFESLELSQVVEEVSRINGYRVKIKLSHPDSSFLASLATDFAIILSAEYAEYLEDEELDKSLIDRRPIGTGPYKFASFQRNSHIRYFRHPDYWAGPAKPEQLLYDITPTSSMRLAKLITGECDVAAYPAQTELKVIQEHPELTLDELPGLNVGFWAFNTKRPPFDNPKVRRALAMAIDKETLLDAVYFDSAVRAKGILPPTSWAYDQTQQEVNYNPVRARQLLEEAGFGEGFSMNIWALPVQRPYNPNARKMAEIMQRYLAEIGVSARIISYEWSNFRERLRAMQHDSVLIGWSADNVDPDNFYRPLLSCPAVDSGSNRANWCHPEFDKVLEQALMSADKQQRTALYRQANQILNDQMPLVPLAHAYRFQAYRKAVRNLPILPFGGIAFGGVSKEER</sequence>
<dbReference type="KEGG" id="salh:HMF8227_00837"/>
<dbReference type="Pfam" id="PF00496">
    <property type="entry name" value="SBP_bac_5"/>
    <property type="match status" value="1"/>
</dbReference>
<dbReference type="Proteomes" id="UP000245728">
    <property type="component" value="Chromosome"/>
</dbReference>
<evidence type="ECO:0000256" key="1">
    <source>
        <dbReference type="ARBA" id="ARBA00005695"/>
    </source>
</evidence>
<keyword evidence="2" id="KW-0732">Signal</keyword>
<dbReference type="InterPro" id="IPR023765">
    <property type="entry name" value="SBP_5_CS"/>
</dbReference>
<reference evidence="4 5" key="1">
    <citation type="submission" date="2018-05" db="EMBL/GenBank/DDBJ databases">
        <title>Salinimonas sp. HMF8227 Genome sequencing and assembly.</title>
        <authorList>
            <person name="Kang H."/>
            <person name="Kang J."/>
            <person name="Cha I."/>
            <person name="Kim H."/>
            <person name="Joh K."/>
        </authorList>
    </citation>
    <scope>NUCLEOTIDE SEQUENCE [LARGE SCALE GENOMIC DNA]</scope>
    <source>
        <strain evidence="4 5">HMF8227</strain>
    </source>
</reference>
<organism evidence="4 5">
    <name type="scientific">Saliniradius amylolyticus</name>
    <dbReference type="NCBI Taxonomy" id="2183582"/>
    <lineage>
        <taxon>Bacteria</taxon>
        <taxon>Pseudomonadati</taxon>
        <taxon>Pseudomonadota</taxon>
        <taxon>Gammaproteobacteria</taxon>
        <taxon>Alteromonadales</taxon>
        <taxon>Alteromonadaceae</taxon>
        <taxon>Saliniradius</taxon>
    </lineage>
</organism>
<dbReference type="AlphaFoldDB" id="A0A2S2E1D3"/>
<keyword evidence="5" id="KW-1185">Reference proteome</keyword>
<dbReference type="GO" id="GO:0042938">
    <property type="term" value="P:dipeptide transport"/>
    <property type="evidence" value="ECO:0007669"/>
    <property type="project" value="TreeGrafter"/>
</dbReference>
<evidence type="ECO:0000313" key="4">
    <source>
        <dbReference type="EMBL" id="AWL11332.1"/>
    </source>
</evidence>
<dbReference type="Gene3D" id="3.90.76.10">
    <property type="entry name" value="Dipeptide-binding Protein, Domain 1"/>
    <property type="match status" value="1"/>
</dbReference>
<dbReference type="GO" id="GO:1904680">
    <property type="term" value="F:peptide transmembrane transporter activity"/>
    <property type="evidence" value="ECO:0007669"/>
    <property type="project" value="TreeGrafter"/>
</dbReference>
<accession>A0A2S2E1D3</accession>
<dbReference type="OrthoDB" id="9801912at2"/>
<dbReference type="InterPro" id="IPR000914">
    <property type="entry name" value="SBP_5_dom"/>
</dbReference>
<protein>
    <submittedName>
        <fullName evidence="4">Periplasmic dipeptide transport protein</fullName>
    </submittedName>
</protein>
<dbReference type="GO" id="GO:0030288">
    <property type="term" value="C:outer membrane-bounded periplasmic space"/>
    <property type="evidence" value="ECO:0007669"/>
    <property type="project" value="TreeGrafter"/>
</dbReference>
<dbReference type="NCBIfam" id="NF011689">
    <property type="entry name" value="PRK15109.1"/>
    <property type="match status" value="1"/>
</dbReference>
<dbReference type="InterPro" id="IPR030678">
    <property type="entry name" value="Peptide/Ni-bd"/>
</dbReference>
<dbReference type="InterPro" id="IPR039424">
    <property type="entry name" value="SBP_5"/>
</dbReference>
<dbReference type="GO" id="GO:0043190">
    <property type="term" value="C:ATP-binding cassette (ABC) transporter complex"/>
    <property type="evidence" value="ECO:0007669"/>
    <property type="project" value="InterPro"/>
</dbReference>
<gene>
    <name evidence="4" type="ORF">HMF8227_00837</name>
</gene>
<dbReference type="EMBL" id="CP029347">
    <property type="protein sequence ID" value="AWL11332.1"/>
    <property type="molecule type" value="Genomic_DNA"/>
</dbReference>
<dbReference type="PANTHER" id="PTHR30290">
    <property type="entry name" value="PERIPLASMIC BINDING COMPONENT OF ABC TRANSPORTER"/>
    <property type="match status" value="1"/>
</dbReference>
<proteinExistence type="inferred from homology"/>
<comment type="similarity">
    <text evidence="1">Belongs to the bacterial solute-binding protein 5 family.</text>
</comment>
<dbReference type="SUPFAM" id="SSF53850">
    <property type="entry name" value="Periplasmic binding protein-like II"/>
    <property type="match status" value="1"/>
</dbReference>
<evidence type="ECO:0000313" key="5">
    <source>
        <dbReference type="Proteomes" id="UP000245728"/>
    </source>
</evidence>
<dbReference type="PIRSF" id="PIRSF002741">
    <property type="entry name" value="MppA"/>
    <property type="match status" value="1"/>
</dbReference>
<dbReference type="Gene3D" id="3.40.190.10">
    <property type="entry name" value="Periplasmic binding protein-like II"/>
    <property type="match status" value="1"/>
</dbReference>
<dbReference type="PANTHER" id="PTHR30290:SF38">
    <property type="entry name" value="D,D-DIPEPTIDE-BINDING PERIPLASMIC PROTEIN DDPA-RELATED"/>
    <property type="match status" value="1"/>
</dbReference>